<evidence type="ECO:0000256" key="1">
    <source>
        <dbReference type="ARBA" id="ARBA00004496"/>
    </source>
</evidence>
<comment type="pathway">
    <text evidence="2">Nucleotide-sugar biosynthesis; GDP-alpha-D-mannose biosynthesis; alpha-D-mannose 1-phosphate from D-fructose 6-phosphate: step 2/2.</text>
</comment>
<dbReference type="Gene3D" id="3.40.50.1000">
    <property type="entry name" value="HAD superfamily/HAD-like"/>
    <property type="match status" value="1"/>
</dbReference>
<evidence type="ECO:0000313" key="13">
    <source>
        <dbReference type="EMBL" id="OGG71190.1"/>
    </source>
</evidence>
<dbReference type="EC" id="5.4.2.8" evidence="5"/>
<accession>A0A1F6EC89</accession>
<keyword evidence="6" id="KW-0963">Cytoplasm</keyword>
<feature type="active site" description="Nucleophile" evidence="10">
    <location>
        <position position="10"/>
    </location>
</feature>
<dbReference type="InterPro" id="IPR023214">
    <property type="entry name" value="HAD_sf"/>
</dbReference>
<evidence type="ECO:0000256" key="3">
    <source>
        <dbReference type="ARBA" id="ARBA00009736"/>
    </source>
</evidence>
<name>A0A1F6EC89_9BACT</name>
<comment type="cofactor">
    <cofactor evidence="12">
        <name>Mg(2+)</name>
        <dbReference type="ChEBI" id="CHEBI:18420"/>
    </cofactor>
</comment>
<evidence type="ECO:0000256" key="10">
    <source>
        <dbReference type="PIRSR" id="PIRSR605002-1"/>
    </source>
</evidence>
<evidence type="ECO:0000256" key="9">
    <source>
        <dbReference type="ARBA" id="ARBA00023235"/>
    </source>
</evidence>
<feature type="active site" description="Proton donor/acceptor" evidence="10">
    <location>
        <position position="12"/>
    </location>
</feature>
<evidence type="ECO:0000256" key="5">
    <source>
        <dbReference type="ARBA" id="ARBA00012730"/>
    </source>
</evidence>
<dbReference type="NCBIfam" id="TIGR01484">
    <property type="entry name" value="HAD-SF-IIB"/>
    <property type="match status" value="1"/>
</dbReference>
<reference evidence="13 14" key="1">
    <citation type="journal article" date="2016" name="Nat. Commun.">
        <title>Thousands of microbial genomes shed light on interconnected biogeochemical processes in an aquifer system.</title>
        <authorList>
            <person name="Anantharaman K."/>
            <person name="Brown C.T."/>
            <person name="Hug L.A."/>
            <person name="Sharon I."/>
            <person name="Castelle C.J."/>
            <person name="Probst A.J."/>
            <person name="Thomas B.C."/>
            <person name="Singh A."/>
            <person name="Wilkins M.J."/>
            <person name="Karaoz U."/>
            <person name="Brodie E.L."/>
            <person name="Williams K.H."/>
            <person name="Hubbard S.S."/>
            <person name="Banfield J.F."/>
        </authorList>
    </citation>
    <scope>NUCLEOTIDE SEQUENCE [LARGE SCALE GENOMIC DNA]</scope>
</reference>
<evidence type="ECO:0000256" key="8">
    <source>
        <dbReference type="ARBA" id="ARBA00022842"/>
    </source>
</evidence>
<comment type="similarity">
    <text evidence="3">Belongs to the eukaryotic PMM family.</text>
</comment>
<comment type="caution">
    <text evidence="13">The sequence shown here is derived from an EMBL/GenBank/DDBJ whole genome shotgun (WGS) entry which is preliminary data.</text>
</comment>
<dbReference type="InterPro" id="IPR036412">
    <property type="entry name" value="HAD-like_sf"/>
</dbReference>
<protein>
    <recommendedName>
        <fullName evidence="5">phosphomannomutase</fullName>
        <ecNumber evidence="5">5.4.2.8</ecNumber>
    </recommendedName>
</protein>
<evidence type="ECO:0000256" key="4">
    <source>
        <dbReference type="ARBA" id="ARBA00011738"/>
    </source>
</evidence>
<feature type="binding site" evidence="12">
    <location>
        <position position="10"/>
    </location>
    <ligand>
        <name>Mg(2+)</name>
        <dbReference type="ChEBI" id="CHEBI:18420"/>
        <label>1</label>
    </ligand>
</feature>
<dbReference type="InterPro" id="IPR005002">
    <property type="entry name" value="PMM"/>
</dbReference>
<feature type="binding site" evidence="12">
    <location>
        <position position="212"/>
    </location>
    <ligand>
        <name>Mg(2+)</name>
        <dbReference type="ChEBI" id="CHEBI:18420"/>
        <label>1</label>
    </ligand>
</feature>
<dbReference type="GO" id="GO:0009298">
    <property type="term" value="P:GDP-mannose biosynthetic process"/>
    <property type="evidence" value="ECO:0007669"/>
    <property type="project" value="UniProtKB-UniPathway"/>
</dbReference>
<evidence type="ECO:0000313" key="14">
    <source>
        <dbReference type="Proteomes" id="UP000176689"/>
    </source>
</evidence>
<proteinExistence type="inferred from homology"/>
<evidence type="ECO:0000256" key="12">
    <source>
        <dbReference type="PIRSR" id="PIRSR605002-3"/>
    </source>
</evidence>
<dbReference type="EMBL" id="MFLP01000010">
    <property type="protein sequence ID" value="OGG71190.1"/>
    <property type="molecule type" value="Genomic_DNA"/>
</dbReference>
<keyword evidence="8 12" id="KW-0460">Magnesium</keyword>
<keyword evidence="7 12" id="KW-0479">Metal-binding</keyword>
<dbReference type="GO" id="GO:0046872">
    <property type="term" value="F:metal ion binding"/>
    <property type="evidence" value="ECO:0007669"/>
    <property type="project" value="UniProtKB-KW"/>
</dbReference>
<comment type="subcellular location">
    <subcellularLocation>
        <location evidence="1">Cytoplasm</location>
    </subcellularLocation>
</comment>
<dbReference type="GO" id="GO:0016791">
    <property type="term" value="F:phosphatase activity"/>
    <property type="evidence" value="ECO:0007669"/>
    <property type="project" value="UniProtKB-ARBA"/>
</dbReference>
<evidence type="ECO:0000256" key="11">
    <source>
        <dbReference type="PIRSR" id="PIRSR605002-2"/>
    </source>
</evidence>
<feature type="binding site" evidence="11">
    <location>
        <position position="179"/>
    </location>
    <ligand>
        <name>alpha-D-mannose 1-phosphate</name>
        <dbReference type="ChEBI" id="CHEBI:58409"/>
    </ligand>
</feature>
<feature type="binding site" evidence="12">
    <location>
        <position position="12"/>
    </location>
    <ligand>
        <name>Mg(2+)</name>
        <dbReference type="ChEBI" id="CHEBI:18420"/>
        <label>1</label>
    </ligand>
</feature>
<dbReference type="UniPathway" id="UPA00126">
    <property type="reaction ID" value="UER00424"/>
</dbReference>
<evidence type="ECO:0000256" key="2">
    <source>
        <dbReference type="ARBA" id="ARBA00004699"/>
    </source>
</evidence>
<feature type="binding site" evidence="11">
    <location>
        <position position="181"/>
    </location>
    <ligand>
        <name>alpha-D-mannose 1-phosphate</name>
        <dbReference type="ChEBI" id="CHEBI:58409"/>
    </ligand>
</feature>
<dbReference type="SUPFAM" id="SSF56784">
    <property type="entry name" value="HAD-like"/>
    <property type="match status" value="1"/>
</dbReference>
<evidence type="ECO:0000256" key="6">
    <source>
        <dbReference type="ARBA" id="ARBA00022490"/>
    </source>
</evidence>
<dbReference type="Gene3D" id="3.30.1240.20">
    <property type="match status" value="1"/>
</dbReference>
<dbReference type="InterPro" id="IPR043169">
    <property type="entry name" value="PMM_cap"/>
</dbReference>
<evidence type="ECO:0000256" key="7">
    <source>
        <dbReference type="ARBA" id="ARBA00022723"/>
    </source>
</evidence>
<gene>
    <name evidence="13" type="ORF">A3F27_02775</name>
</gene>
<comment type="subunit">
    <text evidence="4">Homodimer.</text>
</comment>
<dbReference type="GO" id="GO:0005737">
    <property type="term" value="C:cytoplasm"/>
    <property type="evidence" value="ECO:0007669"/>
    <property type="project" value="UniProtKB-SubCell"/>
</dbReference>
<dbReference type="AlphaFoldDB" id="A0A1F6EC89"/>
<dbReference type="Proteomes" id="UP000176689">
    <property type="component" value="Unassembled WGS sequence"/>
</dbReference>
<dbReference type="GO" id="GO:0004615">
    <property type="term" value="F:phosphomannomutase activity"/>
    <property type="evidence" value="ECO:0007669"/>
    <property type="project" value="UniProtKB-EC"/>
</dbReference>
<sequence length="252" mass="27789">MKRPRAVIFDLDNTLARSFEAPALEMSQGLENILRRIPVAVMSAASFERIEKHLLPGFSVSADKNRLYLFPVNGAGCYTWENGAWRPQYHFEFTSEERARILAALKGSVEETGVGAESPKYGKQVVDYDGYIAFTALGLDAPREEKIAWDPDGSKRRTLRESLQKKIPDFDVYIGGTTSIDIMCKGVNKSYGVMWLAKHLGVEPSDMLFVGDALYPGGNDVVVIPTGVQTIQVAGPHETETVIEEILKACSG</sequence>
<dbReference type="Pfam" id="PF03332">
    <property type="entry name" value="PMM"/>
    <property type="match status" value="1"/>
</dbReference>
<organism evidence="13 14">
    <name type="scientific">Candidatus Kaiserbacteria bacterium RIFCSPHIGHO2_12_FULL_53_13</name>
    <dbReference type="NCBI Taxonomy" id="1798502"/>
    <lineage>
        <taxon>Bacteria</taxon>
        <taxon>Candidatus Kaiseribacteriota</taxon>
    </lineage>
</organism>
<keyword evidence="9" id="KW-0413">Isomerase</keyword>
<dbReference type="InterPro" id="IPR006379">
    <property type="entry name" value="HAD-SF_hydro_IIB"/>
</dbReference>